<name>A0A0A2WK51_9GAMM</name>
<dbReference type="EMBL" id="JRKJ01000002">
    <property type="protein sequence ID" value="KGQ20566.1"/>
    <property type="molecule type" value="Genomic_DNA"/>
</dbReference>
<feature type="chain" id="PRO_5002007688" evidence="1">
    <location>
        <begin position="22"/>
        <end position="455"/>
    </location>
</feature>
<dbReference type="PATRIC" id="fig|1300345.3.peg.424"/>
<comment type="caution">
    <text evidence="2">The sequence shown here is derived from an EMBL/GenBank/DDBJ whole genome shotgun (WGS) entry which is preliminary data.</text>
</comment>
<evidence type="ECO:0000313" key="3">
    <source>
        <dbReference type="Proteomes" id="UP000030518"/>
    </source>
</evidence>
<dbReference type="eggNOG" id="ENOG502Z7P1">
    <property type="taxonomic scope" value="Bacteria"/>
</dbReference>
<protein>
    <submittedName>
        <fullName evidence="2">DUF4331 domain containing protein</fullName>
    </submittedName>
</protein>
<sequence length="455" mass="48491">MKHTLLAGACAALLVGGTALASSHREAPNITKTPKVDNTDVYLFRSYESGRSGYVTILANFQPGENPYDGPNYYLMDPNAQYDIHIDNDGDARADLIYRFKFNTTYRNAALDIGGTSVAVPLSNVGPFASSSDPTLNVLESYTVTVYREGQLPQLATNVATNANTFIKPFDNIGTKSIANYAAYADKYISKINFAGCAGTGRVFVGQRREGFAVNVGEIFDLIHTNPVGPTNGDTNALAKKNVTTIALEVPTGCLTAGSPIVGAWSTASLPNASGVQTQVSRLSSPLVNEVVIGLPDKDKFNASAPYDDAQFAKYVTNPTLPALIQVLYPSTRAPQVFPRTDLVAAFLTGVPGLNQPANVRPAEMMRLNTSIAAKAASQQKSLGVLAGDTAGFPNGRRPGDDVVDIELRVVMGALLTDKQAPSRRLPFTDGADVRATEFRNSFPYLNTPLPGATD</sequence>
<evidence type="ECO:0000313" key="2">
    <source>
        <dbReference type="EMBL" id="KGQ20566.1"/>
    </source>
</evidence>
<dbReference type="InterPro" id="IPR025566">
    <property type="entry name" value="DUF4331"/>
</dbReference>
<keyword evidence="1" id="KW-0732">Signal</keyword>
<dbReference type="Pfam" id="PF14224">
    <property type="entry name" value="DUF4331"/>
    <property type="match status" value="1"/>
</dbReference>
<dbReference type="OrthoDB" id="525451at2"/>
<keyword evidence="3" id="KW-1185">Reference proteome</keyword>
<gene>
    <name evidence="2" type="ORF">LF41_1103</name>
</gene>
<dbReference type="RefSeq" id="WP_052116089.1">
    <property type="nucleotide sequence ID" value="NZ_JRKJ01000002.1"/>
</dbReference>
<dbReference type="STRING" id="1300345.LF41_1103"/>
<accession>A0A0A2WK51</accession>
<dbReference type="AlphaFoldDB" id="A0A0A2WK51"/>
<feature type="signal peptide" evidence="1">
    <location>
        <begin position="1"/>
        <end position="21"/>
    </location>
</feature>
<evidence type="ECO:0000256" key="1">
    <source>
        <dbReference type="SAM" id="SignalP"/>
    </source>
</evidence>
<proteinExistence type="predicted"/>
<dbReference type="Proteomes" id="UP000030518">
    <property type="component" value="Unassembled WGS sequence"/>
</dbReference>
<reference evidence="2 3" key="1">
    <citation type="submission" date="2014-09" db="EMBL/GenBank/DDBJ databases">
        <title>Genome sequences of Lysobacter dokdonensis DS-58.</title>
        <authorList>
            <person name="Kim J.F."/>
            <person name="Kwak M.-J."/>
        </authorList>
    </citation>
    <scope>NUCLEOTIDE SEQUENCE [LARGE SCALE GENOMIC DNA]</scope>
    <source>
        <strain evidence="2 3">DS-58</strain>
    </source>
</reference>
<organism evidence="2 3">
    <name type="scientific">Lysobacter dokdonensis DS-58</name>
    <dbReference type="NCBI Taxonomy" id="1300345"/>
    <lineage>
        <taxon>Bacteria</taxon>
        <taxon>Pseudomonadati</taxon>
        <taxon>Pseudomonadota</taxon>
        <taxon>Gammaproteobacteria</taxon>
        <taxon>Lysobacterales</taxon>
        <taxon>Lysobacteraceae</taxon>
        <taxon>Noviluteimonas</taxon>
    </lineage>
</organism>